<keyword evidence="1" id="KW-1133">Transmembrane helix</keyword>
<organism evidence="2 3">
    <name type="scientific">Gossypium laxum</name>
    <dbReference type="NCBI Taxonomy" id="34288"/>
    <lineage>
        <taxon>Eukaryota</taxon>
        <taxon>Viridiplantae</taxon>
        <taxon>Streptophyta</taxon>
        <taxon>Embryophyta</taxon>
        <taxon>Tracheophyta</taxon>
        <taxon>Spermatophyta</taxon>
        <taxon>Magnoliopsida</taxon>
        <taxon>eudicotyledons</taxon>
        <taxon>Gunneridae</taxon>
        <taxon>Pentapetalae</taxon>
        <taxon>rosids</taxon>
        <taxon>malvids</taxon>
        <taxon>Malvales</taxon>
        <taxon>Malvaceae</taxon>
        <taxon>Malvoideae</taxon>
        <taxon>Gossypium</taxon>
    </lineage>
</organism>
<keyword evidence="1" id="KW-0472">Membrane</keyword>
<evidence type="ECO:0000313" key="2">
    <source>
        <dbReference type="EMBL" id="MBA0706568.1"/>
    </source>
</evidence>
<keyword evidence="1" id="KW-0812">Transmembrane</keyword>
<comment type="caution">
    <text evidence="2">The sequence shown here is derived from an EMBL/GenBank/DDBJ whole genome shotgun (WGS) entry which is preliminary data.</text>
</comment>
<sequence>MNAYSSGDCRLLVPWFLYVTGNVFLVVNYRFGMFLKILLQELGKVSSMDDILNAIP</sequence>
<dbReference type="EMBL" id="JABEZV010000002">
    <property type="protein sequence ID" value="MBA0706568.1"/>
    <property type="molecule type" value="Genomic_DNA"/>
</dbReference>
<evidence type="ECO:0000313" key="3">
    <source>
        <dbReference type="Proteomes" id="UP000593574"/>
    </source>
</evidence>
<keyword evidence="3" id="KW-1185">Reference proteome</keyword>
<dbReference type="Proteomes" id="UP000593574">
    <property type="component" value="Unassembled WGS sequence"/>
</dbReference>
<dbReference type="AlphaFoldDB" id="A0A7J8Z419"/>
<proteinExistence type="predicted"/>
<evidence type="ECO:0000256" key="1">
    <source>
        <dbReference type="SAM" id="Phobius"/>
    </source>
</evidence>
<feature type="non-terminal residue" evidence="2">
    <location>
        <position position="56"/>
    </location>
</feature>
<feature type="transmembrane region" description="Helical" evidence="1">
    <location>
        <begin position="12"/>
        <end position="31"/>
    </location>
</feature>
<gene>
    <name evidence="2" type="ORF">Golax_018670</name>
</gene>
<reference evidence="2 3" key="1">
    <citation type="journal article" date="2019" name="Genome Biol. Evol.">
        <title>Insights into the evolution of the New World diploid cottons (Gossypium, subgenus Houzingenia) based on genome sequencing.</title>
        <authorList>
            <person name="Grover C.E."/>
            <person name="Arick M.A. 2nd"/>
            <person name="Thrash A."/>
            <person name="Conover J.L."/>
            <person name="Sanders W.S."/>
            <person name="Peterson D.G."/>
            <person name="Frelichowski J.E."/>
            <person name="Scheffler J.A."/>
            <person name="Scheffler B.E."/>
            <person name="Wendel J.F."/>
        </authorList>
    </citation>
    <scope>NUCLEOTIDE SEQUENCE [LARGE SCALE GENOMIC DNA]</scope>
    <source>
        <strain evidence="2">4</strain>
        <tissue evidence="2">Leaf</tissue>
    </source>
</reference>
<name>A0A7J8Z419_9ROSI</name>
<accession>A0A7J8Z419</accession>
<protein>
    <submittedName>
        <fullName evidence="2">Uncharacterized protein</fullName>
    </submittedName>
</protein>